<feature type="domain" description="BPL/LPL catalytic" evidence="2">
    <location>
        <begin position="10"/>
        <end position="188"/>
    </location>
</feature>
<protein>
    <submittedName>
        <fullName evidence="3">Biotin--[acetyl-CoA-carboxylase] ligase</fullName>
        <ecNumber evidence="3">6.3.4.15</ecNumber>
    </submittedName>
</protein>
<keyword evidence="1 3" id="KW-0436">Ligase</keyword>
<dbReference type="InterPro" id="IPR004143">
    <property type="entry name" value="BPL_LPL_catalytic"/>
</dbReference>
<dbReference type="PROSITE" id="PS51733">
    <property type="entry name" value="BPL_LPL_CATALYTIC"/>
    <property type="match status" value="1"/>
</dbReference>
<dbReference type="SUPFAM" id="SSF55681">
    <property type="entry name" value="Class II aaRS and biotin synthetases"/>
    <property type="match status" value="1"/>
</dbReference>
<dbReference type="EMBL" id="CP106735">
    <property type="protein sequence ID" value="UXX79989.1"/>
    <property type="molecule type" value="Genomic_DNA"/>
</dbReference>
<reference evidence="3" key="1">
    <citation type="submission" date="2022-10" db="EMBL/GenBank/DDBJ databases">
        <title>Comparative genomics and taxonomic characterization of three novel marine species of genus Reichenbachiella exhibiting antioxidant and polysaccharide degradation activities.</title>
        <authorList>
            <person name="Muhammad N."/>
            <person name="Lee Y.-J."/>
            <person name="Ko J."/>
            <person name="Kim S.-G."/>
        </authorList>
    </citation>
    <scope>NUCLEOTIDE SEQUENCE</scope>
    <source>
        <strain evidence="3">Wsw4-B4</strain>
    </source>
</reference>
<dbReference type="CDD" id="cd16442">
    <property type="entry name" value="BPL"/>
    <property type="match status" value="1"/>
</dbReference>
<dbReference type="InterPro" id="IPR004408">
    <property type="entry name" value="Biotin_CoA_COase_ligase"/>
</dbReference>
<dbReference type="Gene3D" id="3.30.930.10">
    <property type="entry name" value="Bira Bifunctional Protein, Domain 2"/>
    <property type="match status" value="1"/>
</dbReference>
<dbReference type="RefSeq" id="WP_263051719.1">
    <property type="nucleotide sequence ID" value="NZ_CP106735.1"/>
</dbReference>
<dbReference type="NCBIfam" id="TIGR00121">
    <property type="entry name" value="birA_ligase"/>
    <property type="match status" value="1"/>
</dbReference>
<dbReference type="GO" id="GO:0004077">
    <property type="term" value="F:biotin--[biotin carboxyl-carrier protein] ligase activity"/>
    <property type="evidence" value="ECO:0007669"/>
    <property type="project" value="UniProtKB-EC"/>
</dbReference>
<dbReference type="InterPro" id="IPR045864">
    <property type="entry name" value="aa-tRNA-synth_II/BPL/LPL"/>
</dbReference>
<evidence type="ECO:0000313" key="3">
    <source>
        <dbReference type="EMBL" id="UXX79989.1"/>
    </source>
</evidence>
<proteinExistence type="predicted"/>
<accession>A0ABY6D247</accession>
<name>A0ABY6D247_9BACT</name>
<keyword evidence="4" id="KW-1185">Reference proteome</keyword>
<dbReference type="PANTHER" id="PTHR12835:SF5">
    <property type="entry name" value="BIOTIN--PROTEIN LIGASE"/>
    <property type="match status" value="1"/>
</dbReference>
<sequence>MHKFFAKTQFLGKKVLFLSQCHSTNDIAAGLLKEKKQLEGTTVITADQTNGRGQRGNTWESEPNKNATFSLILKPTIIPAQHQFQLHIITTLAIHATLFPLLGKELKIKWPNDIYYGDQKLGGILIENTLKGQHIETAIIGIGLNVNQIQFHTSSATSLQEITGETYNVNELIEQLLIELEKKYLALKGNELKNLEFQYLRRLYRFETDSLYETAGRPFHGKITGINPLGLLQIQENEMRHEFAFKEVKYL</sequence>
<evidence type="ECO:0000259" key="2">
    <source>
        <dbReference type="PROSITE" id="PS51733"/>
    </source>
</evidence>
<dbReference type="Pfam" id="PF03099">
    <property type="entry name" value="BPL_LplA_LipB"/>
    <property type="match status" value="1"/>
</dbReference>
<dbReference type="EC" id="6.3.4.15" evidence="3"/>
<evidence type="ECO:0000256" key="1">
    <source>
        <dbReference type="ARBA" id="ARBA00022598"/>
    </source>
</evidence>
<gene>
    <name evidence="3" type="ORF">N7E81_02570</name>
</gene>
<organism evidence="3 4">
    <name type="scientific">Reichenbachiella carrageenanivorans</name>
    <dbReference type="NCBI Taxonomy" id="2979869"/>
    <lineage>
        <taxon>Bacteria</taxon>
        <taxon>Pseudomonadati</taxon>
        <taxon>Bacteroidota</taxon>
        <taxon>Cytophagia</taxon>
        <taxon>Cytophagales</taxon>
        <taxon>Reichenbachiellaceae</taxon>
        <taxon>Reichenbachiella</taxon>
    </lineage>
</organism>
<evidence type="ECO:0000313" key="4">
    <source>
        <dbReference type="Proteomes" id="UP001062165"/>
    </source>
</evidence>
<dbReference type="Proteomes" id="UP001062165">
    <property type="component" value="Chromosome"/>
</dbReference>
<dbReference type="PANTHER" id="PTHR12835">
    <property type="entry name" value="BIOTIN PROTEIN LIGASE"/>
    <property type="match status" value="1"/>
</dbReference>